<keyword evidence="4" id="KW-1133">Transmembrane helix</keyword>
<dbReference type="RefSeq" id="WP_155096318.1">
    <property type="nucleotide sequence ID" value="NZ_WMIE01000009.1"/>
</dbReference>
<name>A0A6L6JFS9_9RHOB</name>
<evidence type="ECO:0000313" key="7">
    <source>
        <dbReference type="Proteomes" id="UP000478183"/>
    </source>
</evidence>
<dbReference type="GO" id="GO:0003841">
    <property type="term" value="F:1-acylglycerol-3-phosphate O-acyltransferase activity"/>
    <property type="evidence" value="ECO:0007669"/>
    <property type="project" value="TreeGrafter"/>
</dbReference>
<protein>
    <submittedName>
        <fullName evidence="6">1-acyl-sn-glycerol-3-phosphate acyltransferase</fullName>
    </submittedName>
</protein>
<dbReference type="PANTHER" id="PTHR10434">
    <property type="entry name" value="1-ACYL-SN-GLYCEROL-3-PHOSPHATE ACYLTRANSFERASE"/>
    <property type="match status" value="1"/>
</dbReference>
<keyword evidence="2 6" id="KW-0808">Transferase</keyword>
<dbReference type="InterPro" id="IPR002123">
    <property type="entry name" value="Plipid/glycerol_acylTrfase"/>
</dbReference>
<feature type="domain" description="Phospholipid/glycerol acyltransferase" evidence="5">
    <location>
        <begin position="80"/>
        <end position="197"/>
    </location>
</feature>
<dbReference type="OrthoDB" id="5290997at2"/>
<keyword evidence="7" id="KW-1185">Reference proteome</keyword>
<dbReference type="SUPFAM" id="SSF69593">
    <property type="entry name" value="Glycerol-3-phosphate (1)-acyltransferase"/>
    <property type="match status" value="1"/>
</dbReference>
<dbReference type="Pfam" id="PF01553">
    <property type="entry name" value="Acyltransferase"/>
    <property type="match status" value="1"/>
</dbReference>
<evidence type="ECO:0000313" key="6">
    <source>
        <dbReference type="EMBL" id="MTH78964.1"/>
    </source>
</evidence>
<keyword evidence="4" id="KW-0472">Membrane</keyword>
<evidence type="ECO:0000256" key="4">
    <source>
        <dbReference type="SAM" id="Phobius"/>
    </source>
</evidence>
<keyword evidence="3 6" id="KW-0012">Acyltransferase</keyword>
<dbReference type="Proteomes" id="UP000478183">
    <property type="component" value="Unassembled WGS sequence"/>
</dbReference>
<evidence type="ECO:0000256" key="2">
    <source>
        <dbReference type="ARBA" id="ARBA00022679"/>
    </source>
</evidence>
<keyword evidence="4" id="KW-0812">Transmembrane</keyword>
<dbReference type="PANTHER" id="PTHR10434:SF40">
    <property type="entry name" value="1-ACYL-SN-GLYCEROL-3-PHOSPHATE ACYLTRANSFERASE"/>
    <property type="match status" value="1"/>
</dbReference>
<dbReference type="EMBL" id="WMIE01000009">
    <property type="protein sequence ID" value="MTH78964.1"/>
    <property type="molecule type" value="Genomic_DNA"/>
</dbReference>
<evidence type="ECO:0000256" key="3">
    <source>
        <dbReference type="ARBA" id="ARBA00023315"/>
    </source>
</evidence>
<comment type="pathway">
    <text evidence="1">Lipid metabolism.</text>
</comment>
<sequence length="257" mass="28382">MSPYEPRPASMLDWLRTGIYYIYAVIVTALIGLIGLPGTLINPAHAHWVGERWLSLMLGGARIISGVKVEYRGTPPVEDMLIAAKHQSFLDILAIAKACPRRAFVMKREVMNVPVMGWFARKVGCIPIDRSRGKDAMRQIIAEVKTAHESPRGLGHLIFYPEGTRTKPGTTVPYKQGVAVIQRETGLPIMPVAVNCGMFWPKRGFPIRRGTAIVEFLPAISAPQRSERVLPLLAERIEGTSMRLFNEAGGQSALAEN</sequence>
<reference evidence="6 7" key="1">
    <citation type="submission" date="2019-11" db="EMBL/GenBank/DDBJ databases">
        <authorList>
            <person name="Dong K."/>
        </authorList>
    </citation>
    <scope>NUCLEOTIDE SEQUENCE [LARGE SCALE GENOMIC DNA]</scope>
    <source>
        <strain evidence="6 7">NBRC 111993</strain>
    </source>
</reference>
<dbReference type="AlphaFoldDB" id="A0A6L6JFS9"/>
<dbReference type="GO" id="GO:0006654">
    <property type="term" value="P:phosphatidic acid biosynthetic process"/>
    <property type="evidence" value="ECO:0007669"/>
    <property type="project" value="TreeGrafter"/>
</dbReference>
<comment type="caution">
    <text evidence="6">The sequence shown here is derived from an EMBL/GenBank/DDBJ whole genome shotgun (WGS) entry which is preliminary data.</text>
</comment>
<accession>A0A6L6JFS9</accession>
<dbReference type="SMART" id="SM00563">
    <property type="entry name" value="PlsC"/>
    <property type="match status" value="1"/>
</dbReference>
<feature type="transmembrane region" description="Helical" evidence="4">
    <location>
        <begin position="20"/>
        <end position="42"/>
    </location>
</feature>
<dbReference type="CDD" id="cd07989">
    <property type="entry name" value="LPLAT_AGPAT-like"/>
    <property type="match status" value="1"/>
</dbReference>
<evidence type="ECO:0000256" key="1">
    <source>
        <dbReference type="ARBA" id="ARBA00005189"/>
    </source>
</evidence>
<proteinExistence type="predicted"/>
<gene>
    <name evidence="6" type="ORF">GL286_14630</name>
</gene>
<evidence type="ECO:0000259" key="5">
    <source>
        <dbReference type="SMART" id="SM00563"/>
    </source>
</evidence>
<organism evidence="6 7">
    <name type="scientific">Paracoccus aestuariivivens</name>
    <dbReference type="NCBI Taxonomy" id="1820333"/>
    <lineage>
        <taxon>Bacteria</taxon>
        <taxon>Pseudomonadati</taxon>
        <taxon>Pseudomonadota</taxon>
        <taxon>Alphaproteobacteria</taxon>
        <taxon>Rhodobacterales</taxon>
        <taxon>Paracoccaceae</taxon>
        <taxon>Paracoccus</taxon>
    </lineage>
</organism>